<proteinExistence type="predicted"/>
<dbReference type="SMART" id="SM00922">
    <property type="entry name" value="MR_MLE"/>
    <property type="match status" value="1"/>
</dbReference>
<dbReference type="Pfam" id="PF02746">
    <property type="entry name" value="MR_MLE_N"/>
    <property type="match status" value="1"/>
</dbReference>
<protein>
    <submittedName>
        <fullName evidence="3">Galactonate dehydratase</fullName>
    </submittedName>
</protein>
<dbReference type="CDD" id="cd03316">
    <property type="entry name" value="MR_like"/>
    <property type="match status" value="1"/>
</dbReference>
<dbReference type="SUPFAM" id="SSF51604">
    <property type="entry name" value="Enolase C-terminal domain-like"/>
    <property type="match status" value="1"/>
</dbReference>
<reference evidence="3 4" key="1">
    <citation type="submission" date="2016-11" db="EMBL/GenBank/DDBJ databases">
        <authorList>
            <person name="Jaros S."/>
            <person name="Januszkiewicz K."/>
            <person name="Wedrychowicz H."/>
        </authorList>
    </citation>
    <scope>NUCLEOTIDE SEQUENCE [LARGE SCALE GENOMIC DNA]</scope>
    <source>
        <strain evidence="3 4">DSM 100565</strain>
    </source>
</reference>
<dbReference type="InterPro" id="IPR013342">
    <property type="entry name" value="Mandelate_racemase_C"/>
</dbReference>
<dbReference type="Gene3D" id="3.20.20.120">
    <property type="entry name" value="Enolase-like C-terminal domain"/>
    <property type="match status" value="1"/>
</dbReference>
<dbReference type="InterPro" id="IPR013341">
    <property type="entry name" value="Mandelate_racemase_N_dom"/>
</dbReference>
<dbReference type="RefSeq" id="WP_073326466.1">
    <property type="nucleotide sequence ID" value="NZ_FQYO01000001.1"/>
</dbReference>
<organism evidence="3 4">
    <name type="scientific">Wenxinia saemankumensis</name>
    <dbReference type="NCBI Taxonomy" id="1447782"/>
    <lineage>
        <taxon>Bacteria</taxon>
        <taxon>Pseudomonadati</taxon>
        <taxon>Pseudomonadota</taxon>
        <taxon>Alphaproteobacteria</taxon>
        <taxon>Rhodobacterales</taxon>
        <taxon>Roseobacteraceae</taxon>
        <taxon>Wenxinia</taxon>
    </lineage>
</organism>
<dbReference type="InterPro" id="IPR029065">
    <property type="entry name" value="Enolase_C-like"/>
</dbReference>
<feature type="domain" description="Mandelate racemase/muconate lactonizing enzyme C-terminal" evidence="2">
    <location>
        <begin position="130"/>
        <end position="238"/>
    </location>
</feature>
<keyword evidence="4" id="KW-1185">Reference proteome</keyword>
<dbReference type="InterPro" id="IPR036849">
    <property type="entry name" value="Enolase-like_C_sf"/>
</dbReference>
<dbReference type="SFLD" id="SFLDS00001">
    <property type="entry name" value="Enolase"/>
    <property type="match status" value="1"/>
</dbReference>
<gene>
    <name evidence="3" type="ORF">SAMN05444417_0779</name>
</gene>
<accession>A0A1M6B4X6</accession>
<dbReference type="SFLD" id="SFLDF00563">
    <property type="entry name" value="galactarate_dehydratase_3"/>
    <property type="match status" value="1"/>
</dbReference>
<evidence type="ECO:0000313" key="3">
    <source>
        <dbReference type="EMBL" id="SHI43746.1"/>
    </source>
</evidence>
<sequence>MRRIDRIRTFMTRVDDRPRLLVAIDTTDGITGWGEAYNHGPDRALPAVIDWLETQLVGVDPSRVGYVHQKLIQQSRFPPGAIGLAAIAAIDHACWEIAAKAAGVPVFRLLGGHVRDRVEVYAGVYSAPDAQAAIDEVNAYHAEGGYRAFKLSPWRRSPHAGRWGETCRIAAEWFGAMRAGLDTEFELAFDAHAQIAEPVRALQLADALAPYDPLFLEEPLRPEHMPAWGALKAQMTVPLATGESLYNRFEFLALLSAGGADIIQPDIAVVGGLTEMRRIADLADAHFATVMPHNPMGPLATAHNVHFAAAQPNFRMLEYKPARHAPWAVDPYLPVDGHLELRHDRPGWGLEIDESALEDDGYVHWERRIQVKRDGGTAYP</sequence>
<dbReference type="GO" id="GO:0016829">
    <property type="term" value="F:lyase activity"/>
    <property type="evidence" value="ECO:0007669"/>
    <property type="project" value="UniProtKB-KW"/>
</dbReference>
<dbReference type="STRING" id="1447782.SAMN05444417_0779"/>
<dbReference type="Pfam" id="PF13378">
    <property type="entry name" value="MR_MLE_C"/>
    <property type="match status" value="1"/>
</dbReference>
<dbReference type="Gene3D" id="3.30.390.10">
    <property type="entry name" value="Enolase-like, N-terminal domain"/>
    <property type="match status" value="1"/>
</dbReference>
<dbReference type="OrthoDB" id="9802699at2"/>
<dbReference type="SUPFAM" id="SSF54826">
    <property type="entry name" value="Enolase N-terminal domain-like"/>
    <property type="match status" value="1"/>
</dbReference>
<evidence type="ECO:0000313" key="4">
    <source>
        <dbReference type="Proteomes" id="UP000184292"/>
    </source>
</evidence>
<dbReference type="PANTHER" id="PTHR48080:SF2">
    <property type="entry name" value="D-GALACTONATE DEHYDRATASE"/>
    <property type="match status" value="1"/>
</dbReference>
<name>A0A1M6B4X6_9RHOB</name>
<dbReference type="PANTHER" id="PTHR48080">
    <property type="entry name" value="D-GALACTONATE DEHYDRATASE-RELATED"/>
    <property type="match status" value="1"/>
</dbReference>
<dbReference type="InterPro" id="IPR034623">
    <property type="entry name" value="Galactarate_dehydratase_3"/>
</dbReference>
<dbReference type="Proteomes" id="UP000184292">
    <property type="component" value="Unassembled WGS sequence"/>
</dbReference>
<dbReference type="EMBL" id="FQYO01000001">
    <property type="protein sequence ID" value="SHI43746.1"/>
    <property type="molecule type" value="Genomic_DNA"/>
</dbReference>
<dbReference type="InterPro" id="IPR029017">
    <property type="entry name" value="Enolase-like_N"/>
</dbReference>
<dbReference type="SFLD" id="SFLDG00179">
    <property type="entry name" value="mandelate_racemase"/>
    <property type="match status" value="1"/>
</dbReference>
<dbReference type="AlphaFoldDB" id="A0A1M6B4X6"/>
<keyword evidence="1" id="KW-0456">Lyase</keyword>
<evidence type="ECO:0000259" key="2">
    <source>
        <dbReference type="SMART" id="SM00922"/>
    </source>
</evidence>
<dbReference type="InterPro" id="IPR034593">
    <property type="entry name" value="DgoD-like"/>
</dbReference>
<evidence type="ECO:0000256" key="1">
    <source>
        <dbReference type="ARBA" id="ARBA00023239"/>
    </source>
</evidence>